<dbReference type="Proteomes" id="UP000265926">
    <property type="component" value="Unassembled WGS sequence"/>
</dbReference>
<dbReference type="PROSITE" id="PS50005">
    <property type="entry name" value="TPR"/>
    <property type="match status" value="3"/>
</dbReference>
<dbReference type="PANTHER" id="PTHR44943">
    <property type="entry name" value="CELLULOSE SYNTHASE OPERON PROTEIN C"/>
    <property type="match status" value="1"/>
</dbReference>
<dbReference type="PROSITE" id="PS50293">
    <property type="entry name" value="TPR_REGION"/>
    <property type="match status" value="1"/>
</dbReference>
<evidence type="ECO:0000256" key="3">
    <source>
        <dbReference type="PROSITE-ProRule" id="PRU00339"/>
    </source>
</evidence>
<feature type="repeat" description="TPR" evidence="3">
    <location>
        <begin position="47"/>
        <end position="80"/>
    </location>
</feature>
<feature type="repeat" description="TPR" evidence="3">
    <location>
        <begin position="214"/>
        <end position="247"/>
    </location>
</feature>
<dbReference type="SUPFAM" id="SSF48452">
    <property type="entry name" value="TPR-like"/>
    <property type="match status" value="2"/>
</dbReference>
<keyword evidence="1" id="KW-0677">Repeat</keyword>
<gene>
    <name evidence="4" type="ORF">D1614_17395</name>
</gene>
<dbReference type="InterPro" id="IPR011990">
    <property type="entry name" value="TPR-like_helical_dom_sf"/>
</dbReference>
<dbReference type="Pfam" id="PF14559">
    <property type="entry name" value="TPR_19"/>
    <property type="match status" value="1"/>
</dbReference>
<evidence type="ECO:0000313" key="4">
    <source>
        <dbReference type="EMBL" id="RIJ46707.1"/>
    </source>
</evidence>
<dbReference type="Pfam" id="PF13432">
    <property type="entry name" value="TPR_16"/>
    <property type="match status" value="1"/>
</dbReference>
<evidence type="ECO:0000256" key="2">
    <source>
        <dbReference type="ARBA" id="ARBA00022803"/>
    </source>
</evidence>
<dbReference type="AlphaFoldDB" id="A0A399SXE3"/>
<name>A0A399SXE3_9BACT</name>
<dbReference type="Pfam" id="PF13424">
    <property type="entry name" value="TPR_12"/>
    <property type="match status" value="1"/>
</dbReference>
<dbReference type="PANTHER" id="PTHR44943:SF8">
    <property type="entry name" value="TPR REPEAT-CONTAINING PROTEIN MJ0263"/>
    <property type="match status" value="1"/>
</dbReference>
<reference evidence="4 5" key="1">
    <citation type="submission" date="2018-08" db="EMBL/GenBank/DDBJ databases">
        <title>Pallidiluteibacterium maritimus gen. nov., sp. nov., isolated from coastal sediment.</title>
        <authorList>
            <person name="Zhou L.Y."/>
        </authorList>
    </citation>
    <scope>NUCLEOTIDE SEQUENCE [LARGE SCALE GENOMIC DNA]</scope>
    <source>
        <strain evidence="4 5">XSD2</strain>
    </source>
</reference>
<evidence type="ECO:0000256" key="1">
    <source>
        <dbReference type="ARBA" id="ARBA00022737"/>
    </source>
</evidence>
<dbReference type="SMART" id="SM00028">
    <property type="entry name" value="TPR"/>
    <property type="match status" value="6"/>
</dbReference>
<sequence length="296" mass="33803">MTFLINNFDMNKLIELNNQGVTHFLNQRFKEAEDSYNQVLEMDAHNATALNNLGLLYHQQKHYDNAEKSFEEAIEANPRPSYFLNLANVQVFLKKWATAEKNYIKACELDPKNVKARISLARFYEAQRLFSKAADVWFSLIMQTNETEYKINLAGNKMAMGQFEEALAILSNLTDQKDAAVVYLQIGVCELNLRNYGLALLAFRNSLGLSPDNLATRHYLAVTLLSAGEYEKALDEFDFLLKMEPESIKFRLDKASVLLALQRTGEAKELIDQVLQRDPGNKKADKYLTLINGEEK</sequence>
<proteinExistence type="predicted"/>
<feature type="repeat" description="TPR" evidence="3">
    <location>
        <begin position="180"/>
        <end position="213"/>
    </location>
</feature>
<evidence type="ECO:0000313" key="5">
    <source>
        <dbReference type="Proteomes" id="UP000265926"/>
    </source>
</evidence>
<keyword evidence="2 3" id="KW-0802">TPR repeat</keyword>
<keyword evidence="5" id="KW-1185">Reference proteome</keyword>
<dbReference type="OrthoDB" id="712930at2"/>
<accession>A0A399SXE3</accession>
<comment type="caution">
    <text evidence="4">The sequence shown here is derived from an EMBL/GenBank/DDBJ whole genome shotgun (WGS) entry which is preliminary data.</text>
</comment>
<dbReference type="Gene3D" id="1.25.40.10">
    <property type="entry name" value="Tetratricopeptide repeat domain"/>
    <property type="match status" value="3"/>
</dbReference>
<dbReference type="InterPro" id="IPR019734">
    <property type="entry name" value="TPR_rpt"/>
</dbReference>
<dbReference type="InterPro" id="IPR051685">
    <property type="entry name" value="Ycf3/AcsC/BcsC/TPR_MFPF"/>
</dbReference>
<organism evidence="4 5">
    <name type="scientific">Maribellus luteus</name>
    <dbReference type="NCBI Taxonomy" id="2305463"/>
    <lineage>
        <taxon>Bacteria</taxon>
        <taxon>Pseudomonadati</taxon>
        <taxon>Bacteroidota</taxon>
        <taxon>Bacteroidia</taxon>
        <taxon>Marinilabiliales</taxon>
        <taxon>Prolixibacteraceae</taxon>
        <taxon>Maribellus</taxon>
    </lineage>
</organism>
<dbReference type="EMBL" id="QWGR01000012">
    <property type="protein sequence ID" value="RIJ46707.1"/>
    <property type="molecule type" value="Genomic_DNA"/>
</dbReference>
<protein>
    <submittedName>
        <fullName evidence="4">Tetratricopeptide repeat protein</fullName>
    </submittedName>
</protein>